<dbReference type="Proteomes" id="UP000219271">
    <property type="component" value="Unassembled WGS sequence"/>
</dbReference>
<reference evidence="3" key="1">
    <citation type="submission" date="2017-09" db="EMBL/GenBank/DDBJ databases">
        <authorList>
            <person name="Varghese N."/>
            <person name="Submissions S."/>
        </authorList>
    </citation>
    <scope>NUCLEOTIDE SEQUENCE [LARGE SCALE GENOMIC DNA]</scope>
    <source>
        <strain evidence="3">JKS000234</strain>
    </source>
</reference>
<dbReference type="GO" id="GO:1901135">
    <property type="term" value="P:carbohydrate derivative metabolic process"/>
    <property type="evidence" value="ECO:0007669"/>
    <property type="project" value="InterPro"/>
</dbReference>
<protein>
    <submittedName>
        <fullName evidence="2">Transcriptional regulator, RpiR family</fullName>
    </submittedName>
</protein>
<sequence>MRTWPLFATNATLQQHGAGFVGCAFMRTWQILHKPKQELFQFCSDINLDRFMLACDETKVTGPMMKQLDERLRSHYPQLSPQEQRIADFVFDHFDDLISYNSAELARLSGVSKATVSRLFKRLGYEKYKDMRDELRILRQSGMPLTDNRDAVQGNTLLSRHYKQEMANLTQWVNSIDPQQFGEVIAALGVAKRVFIIGMRNAYPVALHLRQQLMQARPQVHVLPQPGQTLGEELVDITPEDIVVVMAFRRRPRIIRPLMQQLQQSNIPVLALCEPQAQGIITLARWQLCAPLDSVSAFDSYASAMSLINLLANALLHEMLSQGRQRIHQIADLYQHLDELEHR</sequence>
<dbReference type="InterPro" id="IPR036388">
    <property type="entry name" value="WH-like_DNA-bd_sf"/>
</dbReference>
<feature type="domain" description="HTH rpiR-type" evidence="1">
    <location>
        <begin position="66"/>
        <end position="142"/>
    </location>
</feature>
<organism evidence="2 3">
    <name type="scientific">Candidatus Pantoea floridensis</name>
    <dbReference type="NCBI Taxonomy" id="1938870"/>
    <lineage>
        <taxon>Bacteria</taxon>
        <taxon>Pseudomonadati</taxon>
        <taxon>Pseudomonadota</taxon>
        <taxon>Gammaproteobacteria</taxon>
        <taxon>Enterobacterales</taxon>
        <taxon>Erwiniaceae</taxon>
        <taxon>Pantoea</taxon>
    </lineage>
</organism>
<dbReference type="Gene3D" id="1.10.10.10">
    <property type="entry name" value="Winged helix-like DNA-binding domain superfamily/Winged helix DNA-binding domain"/>
    <property type="match status" value="1"/>
</dbReference>
<dbReference type="GO" id="GO:0003677">
    <property type="term" value="F:DNA binding"/>
    <property type="evidence" value="ECO:0007669"/>
    <property type="project" value="InterPro"/>
</dbReference>
<dbReference type="SUPFAM" id="SSF53697">
    <property type="entry name" value="SIS domain"/>
    <property type="match status" value="1"/>
</dbReference>
<dbReference type="InterPro" id="IPR001347">
    <property type="entry name" value="SIS_dom"/>
</dbReference>
<evidence type="ECO:0000313" key="2">
    <source>
        <dbReference type="EMBL" id="SOD36670.1"/>
    </source>
</evidence>
<evidence type="ECO:0000259" key="1">
    <source>
        <dbReference type="PROSITE" id="PS51071"/>
    </source>
</evidence>
<dbReference type="Gene3D" id="3.40.50.10490">
    <property type="entry name" value="Glucose-6-phosphate isomerase like protein, domain 1"/>
    <property type="match status" value="1"/>
</dbReference>
<dbReference type="PROSITE" id="PS51071">
    <property type="entry name" value="HTH_RPIR"/>
    <property type="match status" value="1"/>
</dbReference>
<dbReference type="InterPro" id="IPR009057">
    <property type="entry name" value="Homeodomain-like_sf"/>
</dbReference>
<dbReference type="PANTHER" id="PTHR30514">
    <property type="entry name" value="GLUCOKINASE"/>
    <property type="match status" value="1"/>
</dbReference>
<dbReference type="SUPFAM" id="SSF46689">
    <property type="entry name" value="Homeodomain-like"/>
    <property type="match status" value="1"/>
</dbReference>
<proteinExistence type="predicted"/>
<dbReference type="InterPro" id="IPR046348">
    <property type="entry name" value="SIS_dom_sf"/>
</dbReference>
<dbReference type="Pfam" id="PF01380">
    <property type="entry name" value="SIS"/>
    <property type="match status" value="1"/>
</dbReference>
<name>A0A286BRD7_9GAMM</name>
<dbReference type="AlphaFoldDB" id="A0A286BRD7"/>
<accession>A0A286BRD7</accession>
<dbReference type="GO" id="GO:0097367">
    <property type="term" value="F:carbohydrate derivative binding"/>
    <property type="evidence" value="ECO:0007669"/>
    <property type="project" value="InterPro"/>
</dbReference>
<dbReference type="EMBL" id="OCMY01000001">
    <property type="protein sequence ID" value="SOD36670.1"/>
    <property type="molecule type" value="Genomic_DNA"/>
</dbReference>
<dbReference type="PANTHER" id="PTHR30514:SF18">
    <property type="entry name" value="RPIR-FAMILY TRANSCRIPTIONAL REGULATOR"/>
    <property type="match status" value="1"/>
</dbReference>
<evidence type="ECO:0000313" key="3">
    <source>
        <dbReference type="Proteomes" id="UP000219271"/>
    </source>
</evidence>
<gene>
    <name evidence="2" type="ORF">SAMN06273570_0975</name>
</gene>
<dbReference type="InterPro" id="IPR047640">
    <property type="entry name" value="RpiR-like"/>
</dbReference>
<dbReference type="PROSITE" id="PS51257">
    <property type="entry name" value="PROKAR_LIPOPROTEIN"/>
    <property type="match status" value="1"/>
</dbReference>
<dbReference type="GO" id="GO:0003700">
    <property type="term" value="F:DNA-binding transcription factor activity"/>
    <property type="evidence" value="ECO:0007669"/>
    <property type="project" value="InterPro"/>
</dbReference>
<keyword evidence="3" id="KW-1185">Reference proteome</keyword>
<dbReference type="Pfam" id="PF01418">
    <property type="entry name" value="HTH_6"/>
    <property type="match status" value="1"/>
</dbReference>
<dbReference type="InterPro" id="IPR000281">
    <property type="entry name" value="HTH_RpiR"/>
</dbReference>